<dbReference type="InterPro" id="IPR036868">
    <property type="entry name" value="TusA-like_sf"/>
</dbReference>
<evidence type="ECO:0000313" key="2">
    <source>
        <dbReference type="EMBL" id="NVN31454.1"/>
    </source>
</evidence>
<dbReference type="GO" id="GO:0016740">
    <property type="term" value="F:transferase activity"/>
    <property type="evidence" value="ECO:0007669"/>
    <property type="project" value="UniProtKB-KW"/>
</dbReference>
<comment type="caution">
    <text evidence="2">The sequence shown here is derived from an EMBL/GenBank/DDBJ whole genome shotgun (WGS) entry which is preliminary data.</text>
</comment>
<protein>
    <submittedName>
        <fullName evidence="2">Sulfurtransferase TusA family protein</fullName>
    </submittedName>
</protein>
<dbReference type="SUPFAM" id="SSF64307">
    <property type="entry name" value="SirA-like"/>
    <property type="match status" value="1"/>
</dbReference>
<dbReference type="Proteomes" id="UP000565205">
    <property type="component" value="Unassembled WGS sequence"/>
</dbReference>
<reference evidence="2 3" key="1">
    <citation type="submission" date="2020-06" db="EMBL/GenBank/DDBJ databases">
        <title>Description of novel acetic acid bacteria.</title>
        <authorList>
            <person name="Sombolestani A."/>
        </authorList>
    </citation>
    <scope>NUCLEOTIDE SEQUENCE [LARGE SCALE GENOMIC DNA]</scope>
    <source>
        <strain evidence="2 3">LMG 26838</strain>
    </source>
</reference>
<dbReference type="AlphaFoldDB" id="A0A850NRC7"/>
<evidence type="ECO:0000259" key="1">
    <source>
        <dbReference type="Pfam" id="PF01206"/>
    </source>
</evidence>
<sequence>MQRMDPLLDLTAERCPMTFVRVRLALDSLPAPATLHVRLRDPQAVGNVTRSATALGCTVSAAAPRDDGDAVLTIRKPISSRQTG</sequence>
<dbReference type="Pfam" id="PF01206">
    <property type="entry name" value="TusA"/>
    <property type="match status" value="1"/>
</dbReference>
<accession>A0A850NRC7</accession>
<name>A0A850NRC7_9PROT</name>
<proteinExistence type="predicted"/>
<dbReference type="Gene3D" id="3.30.110.40">
    <property type="entry name" value="TusA-like domain"/>
    <property type="match status" value="1"/>
</dbReference>
<feature type="domain" description="UPF0033" evidence="1">
    <location>
        <begin position="8"/>
        <end position="76"/>
    </location>
</feature>
<dbReference type="EMBL" id="JABXXQ010000379">
    <property type="protein sequence ID" value="NVN31454.1"/>
    <property type="molecule type" value="Genomic_DNA"/>
</dbReference>
<gene>
    <name evidence="2" type="ORF">HUK83_14095</name>
</gene>
<dbReference type="CDD" id="cd00291">
    <property type="entry name" value="SirA_YedF_YeeD"/>
    <property type="match status" value="1"/>
</dbReference>
<keyword evidence="2" id="KW-0808">Transferase</keyword>
<evidence type="ECO:0000313" key="3">
    <source>
        <dbReference type="Proteomes" id="UP000565205"/>
    </source>
</evidence>
<organism evidence="2 3">
    <name type="scientific">Endobacter medicaginis</name>
    <dbReference type="NCBI Taxonomy" id="1181271"/>
    <lineage>
        <taxon>Bacteria</taxon>
        <taxon>Pseudomonadati</taxon>
        <taxon>Pseudomonadota</taxon>
        <taxon>Alphaproteobacteria</taxon>
        <taxon>Acetobacterales</taxon>
        <taxon>Acetobacteraceae</taxon>
        <taxon>Endobacter</taxon>
    </lineage>
</organism>
<dbReference type="InterPro" id="IPR001455">
    <property type="entry name" value="TusA-like"/>
</dbReference>